<proteinExistence type="predicted"/>
<feature type="region of interest" description="Disordered" evidence="1">
    <location>
        <begin position="1"/>
        <end position="28"/>
    </location>
</feature>
<protein>
    <submittedName>
        <fullName evidence="2">Uncharacterized protein</fullName>
    </submittedName>
</protein>
<evidence type="ECO:0000256" key="1">
    <source>
        <dbReference type="SAM" id="MobiDB-lite"/>
    </source>
</evidence>
<name>A0A8T8E0D0_9EURY</name>
<sequence length="50" mass="5800">MFTDYDPDETEVNAYDDRNDDFDPDFEMDEDLAFNNGWGLSDPADDPLSF</sequence>
<dbReference type="AlphaFoldDB" id="A0A8T8E0D0"/>
<evidence type="ECO:0000313" key="3">
    <source>
        <dbReference type="Proteomes" id="UP000637819"/>
    </source>
</evidence>
<gene>
    <name evidence="2" type="ORF">JMJ58_19370</name>
</gene>
<feature type="compositionally biased region" description="Acidic residues" evidence="1">
    <location>
        <begin position="18"/>
        <end position="28"/>
    </location>
</feature>
<accession>A0A8T8E0D0</accession>
<dbReference type="EMBL" id="CP069188">
    <property type="protein sequence ID" value="QRV15042.1"/>
    <property type="molecule type" value="Genomic_DNA"/>
</dbReference>
<organism evidence="2 3">
    <name type="scientific">Haloterrigena salifodinae</name>
    <dbReference type="NCBI Taxonomy" id="2675099"/>
    <lineage>
        <taxon>Archaea</taxon>
        <taxon>Methanobacteriati</taxon>
        <taxon>Methanobacteriota</taxon>
        <taxon>Stenosarchaea group</taxon>
        <taxon>Halobacteria</taxon>
        <taxon>Halobacteriales</taxon>
        <taxon>Natrialbaceae</taxon>
        <taxon>Haloterrigena</taxon>
    </lineage>
</organism>
<reference evidence="2 3" key="1">
    <citation type="submission" date="2021-01" db="EMBL/GenBank/DDBJ databases">
        <title>Genome Sequence and Methylation Pattern of Haloterrigena salifodinae BOL5-1, An Extremely Halophilic Archaeon from a Bolivian Salt Mine.</title>
        <authorList>
            <person name="DasSarma P."/>
            <person name="Anton B.P."/>
            <person name="DasSarma S.L."/>
            <person name="von Ehrenheim H.A.L."/>
            <person name="Martinez F.L."/>
            <person name="Guzman D."/>
            <person name="Roberts R.J."/>
            <person name="DasSarma S."/>
        </authorList>
    </citation>
    <scope>NUCLEOTIDE SEQUENCE [LARGE SCALE GENOMIC DNA]</scope>
    <source>
        <strain evidence="2 3">BOL5-1</strain>
    </source>
</reference>
<feature type="compositionally biased region" description="Acidic residues" evidence="1">
    <location>
        <begin position="1"/>
        <end position="11"/>
    </location>
</feature>
<dbReference type="KEGG" id="hsal:JMJ58_19370"/>
<evidence type="ECO:0000313" key="2">
    <source>
        <dbReference type="EMBL" id="QRV15042.1"/>
    </source>
</evidence>
<keyword evidence="3" id="KW-1185">Reference proteome</keyword>
<dbReference type="Proteomes" id="UP000637819">
    <property type="component" value="Chromosome"/>
</dbReference>
<dbReference type="RefSeq" id="WP_204747659.1">
    <property type="nucleotide sequence ID" value="NZ_CP069188.1"/>
</dbReference>
<dbReference type="GeneID" id="62877332"/>